<evidence type="ECO:0000313" key="3">
    <source>
        <dbReference type="Proteomes" id="UP000053424"/>
    </source>
</evidence>
<dbReference type="EMBL" id="KN831808">
    <property type="protein sequence ID" value="KIM36124.1"/>
    <property type="molecule type" value="Genomic_DNA"/>
</dbReference>
<dbReference type="HOGENOM" id="CLU_681618_0_0_1"/>
<reference evidence="3" key="2">
    <citation type="submission" date="2015-01" db="EMBL/GenBank/DDBJ databases">
        <title>Evolutionary Origins and Diversification of the Mycorrhizal Mutualists.</title>
        <authorList>
            <consortium name="DOE Joint Genome Institute"/>
            <consortium name="Mycorrhizal Genomics Consortium"/>
            <person name="Kohler A."/>
            <person name="Kuo A."/>
            <person name="Nagy L.G."/>
            <person name="Floudas D."/>
            <person name="Copeland A."/>
            <person name="Barry K.W."/>
            <person name="Cichocki N."/>
            <person name="Veneault-Fourrey C."/>
            <person name="LaButti K."/>
            <person name="Lindquist E.A."/>
            <person name="Lipzen A."/>
            <person name="Lundell T."/>
            <person name="Morin E."/>
            <person name="Murat C."/>
            <person name="Riley R."/>
            <person name="Ohm R."/>
            <person name="Sun H."/>
            <person name="Tunlid A."/>
            <person name="Henrissat B."/>
            <person name="Grigoriev I.V."/>
            <person name="Hibbett D.S."/>
            <person name="Martin F."/>
        </authorList>
    </citation>
    <scope>NUCLEOTIDE SEQUENCE [LARGE SCALE GENOMIC DNA]</scope>
    <source>
        <strain evidence="3">h7</strain>
    </source>
</reference>
<gene>
    <name evidence="2" type="ORF">M413DRAFT_31878</name>
</gene>
<keyword evidence="3" id="KW-1185">Reference proteome</keyword>
<dbReference type="OrthoDB" id="3190308at2759"/>
<evidence type="ECO:0000313" key="2">
    <source>
        <dbReference type="EMBL" id="KIM36124.1"/>
    </source>
</evidence>
<feature type="region of interest" description="Disordered" evidence="1">
    <location>
        <begin position="1"/>
        <end position="138"/>
    </location>
</feature>
<organism evidence="2 3">
    <name type="scientific">Hebeloma cylindrosporum</name>
    <dbReference type="NCBI Taxonomy" id="76867"/>
    <lineage>
        <taxon>Eukaryota</taxon>
        <taxon>Fungi</taxon>
        <taxon>Dikarya</taxon>
        <taxon>Basidiomycota</taxon>
        <taxon>Agaricomycotina</taxon>
        <taxon>Agaricomycetes</taxon>
        <taxon>Agaricomycetidae</taxon>
        <taxon>Agaricales</taxon>
        <taxon>Agaricineae</taxon>
        <taxon>Hymenogastraceae</taxon>
        <taxon>Hebeloma</taxon>
    </lineage>
</organism>
<feature type="compositionally biased region" description="Basic and acidic residues" evidence="1">
    <location>
        <begin position="244"/>
        <end position="266"/>
    </location>
</feature>
<proteinExistence type="predicted"/>
<protein>
    <submittedName>
        <fullName evidence="2">Uncharacterized protein</fullName>
    </submittedName>
</protein>
<reference evidence="2 3" key="1">
    <citation type="submission" date="2014-04" db="EMBL/GenBank/DDBJ databases">
        <authorList>
            <consortium name="DOE Joint Genome Institute"/>
            <person name="Kuo A."/>
            <person name="Gay G."/>
            <person name="Dore J."/>
            <person name="Kohler A."/>
            <person name="Nagy L.G."/>
            <person name="Floudas D."/>
            <person name="Copeland A."/>
            <person name="Barry K.W."/>
            <person name="Cichocki N."/>
            <person name="Veneault-Fourrey C."/>
            <person name="LaButti K."/>
            <person name="Lindquist E.A."/>
            <person name="Lipzen A."/>
            <person name="Lundell T."/>
            <person name="Morin E."/>
            <person name="Murat C."/>
            <person name="Sun H."/>
            <person name="Tunlid A."/>
            <person name="Henrissat B."/>
            <person name="Grigoriev I.V."/>
            <person name="Hibbett D.S."/>
            <person name="Martin F."/>
            <person name="Nordberg H.P."/>
            <person name="Cantor M.N."/>
            <person name="Hua S.X."/>
        </authorList>
    </citation>
    <scope>NUCLEOTIDE SEQUENCE [LARGE SCALE GENOMIC DNA]</scope>
    <source>
        <strain evidence="3">h7</strain>
    </source>
</reference>
<evidence type="ECO:0000256" key="1">
    <source>
        <dbReference type="SAM" id="MobiDB-lite"/>
    </source>
</evidence>
<name>A0A0C3BVN9_HEBCY</name>
<sequence length="404" mass="45171">MATRSKSTRKDNPGPKPENVQPKGTDQAQNDRPDAEEATTYHTSSNDQPTAITDNEPHTEPPCRGRGRPKKTVVQPPDSIPPAEVAPGKHGRKKARLAEDDTPASRDPLPDRPGHNVDPIGKQRKRRTTEQVAAEREAKQKAIEQKIRELEEVKQRLAEMNTSEDIQDDEMNEENPQHLSAAVRKHGYAKLEADDVDEEAFDFGEVDAMVVLSDAEPAKAKVMKKKSSKAPKFALRGEIDEMVGRIHGGKDERRRGSERRLSDVAPKKYHNAGLRKDLNVKKAEEAFDYGGLDDEDASAVHPAFPRTRGPMQIRSHARPDDRDLKHDYSQKNDLVHAESVDENQQLTHSTKRKNFDSGKPPARKLKATAIASPGRNGSNDKEKPNSEFLKDGRWKEVFIPTLAM</sequence>
<feature type="region of interest" description="Disordered" evidence="1">
    <location>
        <begin position="292"/>
        <end position="391"/>
    </location>
</feature>
<feature type="compositionally biased region" description="Polar residues" evidence="1">
    <location>
        <begin position="40"/>
        <end position="53"/>
    </location>
</feature>
<feature type="region of interest" description="Disordered" evidence="1">
    <location>
        <begin position="244"/>
        <end position="268"/>
    </location>
</feature>
<dbReference type="Proteomes" id="UP000053424">
    <property type="component" value="Unassembled WGS sequence"/>
</dbReference>
<accession>A0A0C3BVN9</accession>
<dbReference type="AlphaFoldDB" id="A0A0C3BVN9"/>
<feature type="compositionally biased region" description="Basic and acidic residues" evidence="1">
    <location>
        <begin position="378"/>
        <end position="391"/>
    </location>
</feature>
<feature type="compositionally biased region" description="Basic and acidic residues" evidence="1">
    <location>
        <begin position="317"/>
        <end position="339"/>
    </location>
</feature>